<organism evidence="1 2">
    <name type="scientific">Ficus carica</name>
    <name type="common">Common fig</name>
    <dbReference type="NCBI Taxonomy" id="3494"/>
    <lineage>
        <taxon>Eukaryota</taxon>
        <taxon>Viridiplantae</taxon>
        <taxon>Streptophyta</taxon>
        <taxon>Embryophyta</taxon>
        <taxon>Tracheophyta</taxon>
        <taxon>Spermatophyta</taxon>
        <taxon>Magnoliopsida</taxon>
        <taxon>eudicotyledons</taxon>
        <taxon>Gunneridae</taxon>
        <taxon>Pentapetalae</taxon>
        <taxon>rosids</taxon>
        <taxon>fabids</taxon>
        <taxon>Rosales</taxon>
        <taxon>Moraceae</taxon>
        <taxon>Ficeae</taxon>
        <taxon>Ficus</taxon>
    </lineage>
</organism>
<reference evidence="1" key="1">
    <citation type="submission" date="2023-07" db="EMBL/GenBank/DDBJ databases">
        <title>draft genome sequence of fig (Ficus carica).</title>
        <authorList>
            <person name="Takahashi T."/>
            <person name="Nishimura K."/>
        </authorList>
    </citation>
    <scope>NUCLEOTIDE SEQUENCE</scope>
</reference>
<gene>
    <name evidence="1" type="ORF">TIFTF001_033155</name>
</gene>
<dbReference type="EMBL" id="BTGU01000167">
    <property type="protein sequence ID" value="GMN64074.1"/>
    <property type="molecule type" value="Genomic_DNA"/>
</dbReference>
<accession>A0AA88DYC2</accession>
<dbReference type="Proteomes" id="UP001187192">
    <property type="component" value="Unassembled WGS sequence"/>
</dbReference>
<name>A0AA88DYC2_FICCA</name>
<evidence type="ECO:0000313" key="1">
    <source>
        <dbReference type="EMBL" id="GMN64074.1"/>
    </source>
</evidence>
<sequence>MGKQGKNFPCHCTSSAATLIRHHHGAALAKHRRCSAGEAPRSAGLVISSSLLGHRCVSYSVIDKKSKD</sequence>
<keyword evidence="2" id="KW-1185">Reference proteome</keyword>
<dbReference type="AlphaFoldDB" id="A0AA88DYC2"/>
<evidence type="ECO:0000313" key="2">
    <source>
        <dbReference type="Proteomes" id="UP001187192"/>
    </source>
</evidence>
<comment type="caution">
    <text evidence="1">The sequence shown here is derived from an EMBL/GenBank/DDBJ whole genome shotgun (WGS) entry which is preliminary data.</text>
</comment>
<proteinExistence type="predicted"/>
<protein>
    <submittedName>
        <fullName evidence="1">Uncharacterized protein</fullName>
    </submittedName>
</protein>